<evidence type="ECO:0000256" key="1">
    <source>
        <dbReference type="SAM" id="Coils"/>
    </source>
</evidence>
<accession>A0A397T4H5</accession>
<feature type="coiled-coil region" evidence="1">
    <location>
        <begin position="78"/>
        <end position="140"/>
    </location>
</feature>
<dbReference type="EMBL" id="QKYT01000195">
    <property type="protein sequence ID" value="RIA90041.1"/>
    <property type="molecule type" value="Genomic_DNA"/>
</dbReference>
<organism evidence="2 3">
    <name type="scientific">Glomus cerebriforme</name>
    <dbReference type="NCBI Taxonomy" id="658196"/>
    <lineage>
        <taxon>Eukaryota</taxon>
        <taxon>Fungi</taxon>
        <taxon>Fungi incertae sedis</taxon>
        <taxon>Mucoromycota</taxon>
        <taxon>Glomeromycotina</taxon>
        <taxon>Glomeromycetes</taxon>
        <taxon>Glomerales</taxon>
        <taxon>Glomeraceae</taxon>
        <taxon>Glomus</taxon>
    </lineage>
</organism>
<dbReference type="AlphaFoldDB" id="A0A397T4H5"/>
<comment type="caution">
    <text evidence="2">The sequence shown here is derived from an EMBL/GenBank/DDBJ whole genome shotgun (WGS) entry which is preliminary data.</text>
</comment>
<keyword evidence="3" id="KW-1185">Reference proteome</keyword>
<reference evidence="2 3" key="1">
    <citation type="submission" date="2018-06" db="EMBL/GenBank/DDBJ databases">
        <title>Comparative genomics reveals the genomic features of Rhizophagus irregularis, R. cerebriforme, R. diaphanum and Gigaspora rosea, and their symbiotic lifestyle signature.</title>
        <authorList>
            <person name="Morin E."/>
            <person name="San Clemente H."/>
            <person name="Chen E.C.H."/>
            <person name="De La Providencia I."/>
            <person name="Hainaut M."/>
            <person name="Kuo A."/>
            <person name="Kohler A."/>
            <person name="Murat C."/>
            <person name="Tang N."/>
            <person name="Roy S."/>
            <person name="Loubradou J."/>
            <person name="Henrissat B."/>
            <person name="Grigoriev I.V."/>
            <person name="Corradi N."/>
            <person name="Roux C."/>
            <person name="Martin F.M."/>
        </authorList>
    </citation>
    <scope>NUCLEOTIDE SEQUENCE [LARGE SCALE GENOMIC DNA]</scope>
    <source>
        <strain evidence="2 3">DAOM 227022</strain>
    </source>
</reference>
<feature type="non-terminal residue" evidence="2">
    <location>
        <position position="262"/>
    </location>
</feature>
<dbReference type="OrthoDB" id="2344771at2759"/>
<evidence type="ECO:0000313" key="2">
    <source>
        <dbReference type="EMBL" id="RIA90041.1"/>
    </source>
</evidence>
<protein>
    <submittedName>
        <fullName evidence="2">Uncharacterized protein</fullName>
    </submittedName>
</protein>
<name>A0A397T4H5_9GLOM</name>
<keyword evidence="1" id="KW-0175">Coiled coil</keyword>
<evidence type="ECO:0000313" key="3">
    <source>
        <dbReference type="Proteomes" id="UP000265703"/>
    </source>
</evidence>
<dbReference type="Proteomes" id="UP000265703">
    <property type="component" value="Unassembled WGS sequence"/>
</dbReference>
<gene>
    <name evidence="2" type="ORF">C1645_770974</name>
</gene>
<proteinExistence type="predicted"/>
<sequence length="262" mass="30799">MTTKEHTKSIENSNINDVTYFDNKPILDIIILLQEYYKKSEEHNINTKIKIGKLEDENEGIYNLINNPQKFNVDASNYIKLSQSNKELQEKFDSLSSQLETKNKEIDRLSLINENNTHLIEAKEIDIKNLEKINSNLKAETLKYQFALGAATTYQLGDNDKNNSVRLNEDIERLQDTLEDYVTNLRTKTKINYKKINNLLIRYHCNLKMNARMKDLTLIKALLQRYVIDYIYEKSLNYFENINNIDISQSLESEINFKVKEL</sequence>